<protein>
    <recommendedName>
        <fullName evidence="2">DUF2911 domain-containing protein</fullName>
    </recommendedName>
</protein>
<reference evidence="1" key="1">
    <citation type="submission" date="2009-10" db="EMBL/GenBank/DDBJ databases">
        <title>Diversity of trophic interactions inside an arsenic-rich microbial ecosystem.</title>
        <authorList>
            <person name="Bertin P.N."/>
            <person name="Heinrich-Salmeron A."/>
            <person name="Pelletier E."/>
            <person name="Goulhen-Chollet F."/>
            <person name="Arsene-Ploetze F."/>
            <person name="Gallien S."/>
            <person name="Calteau A."/>
            <person name="Vallenet D."/>
            <person name="Casiot C."/>
            <person name="Chane-Woon-Ming B."/>
            <person name="Giloteaux L."/>
            <person name="Barakat M."/>
            <person name="Bonnefoy V."/>
            <person name="Bruneel O."/>
            <person name="Chandler M."/>
            <person name="Cleiss J."/>
            <person name="Duran R."/>
            <person name="Elbaz-Poulichet F."/>
            <person name="Fonknechten N."/>
            <person name="Lauga B."/>
            <person name="Mornico D."/>
            <person name="Ortet P."/>
            <person name="Schaeffer C."/>
            <person name="Siguier P."/>
            <person name="Alexander Thil Smith A."/>
            <person name="Van Dorsselaer A."/>
            <person name="Weissenbach J."/>
            <person name="Medigue C."/>
            <person name="Le Paslier D."/>
        </authorList>
    </citation>
    <scope>NUCLEOTIDE SEQUENCE</scope>
</reference>
<evidence type="ECO:0000313" key="1">
    <source>
        <dbReference type="EMBL" id="CBH99398.1"/>
    </source>
</evidence>
<sequence length="193" mass="20241">MFRKIAAFAAVATVLGAMAVVNASAQTMGGMSGTNAKTAAAQPPLSPPAKTAVSLTGADITIHYSAPSVRNRKIFGGLVPFGVVWRTGANAATTLKTSGNLMIGSLNVPAGTYTLYSMPGENAWKLIVNKQTGQWGTTYKADQDLGRVDLKVAKNAAPIEKMVIDFEKTSGATTTLHIKWADLDLSVPVMTEK</sequence>
<name>E6PWU0_9ZZZZ</name>
<evidence type="ECO:0008006" key="2">
    <source>
        <dbReference type="Google" id="ProtNLM"/>
    </source>
</evidence>
<dbReference type="EMBL" id="CABN01000011">
    <property type="protein sequence ID" value="CBH99398.1"/>
    <property type="molecule type" value="Genomic_DNA"/>
</dbReference>
<dbReference type="Pfam" id="PF11138">
    <property type="entry name" value="DUF2911"/>
    <property type="match status" value="1"/>
</dbReference>
<accession>E6PWU0</accession>
<dbReference type="AlphaFoldDB" id="E6PWU0"/>
<dbReference type="InterPro" id="IPR021314">
    <property type="entry name" value="DUF2911"/>
</dbReference>
<comment type="caution">
    <text evidence="1">The sequence shown here is derived from an EMBL/GenBank/DDBJ whole genome shotgun (WGS) entry which is preliminary data.</text>
</comment>
<proteinExistence type="predicted"/>
<gene>
    <name evidence="1" type="ORF">CARN3_0314</name>
</gene>
<organism evidence="1">
    <name type="scientific">mine drainage metagenome</name>
    <dbReference type="NCBI Taxonomy" id="410659"/>
    <lineage>
        <taxon>unclassified sequences</taxon>
        <taxon>metagenomes</taxon>
        <taxon>ecological metagenomes</taxon>
    </lineage>
</organism>